<dbReference type="GO" id="GO:0016787">
    <property type="term" value="F:hydrolase activity"/>
    <property type="evidence" value="ECO:0007669"/>
    <property type="project" value="UniProtKB-KW"/>
</dbReference>
<dbReference type="InterPro" id="IPR000073">
    <property type="entry name" value="AB_hydrolase_1"/>
</dbReference>
<proteinExistence type="predicted"/>
<feature type="domain" description="AB hydrolase-1" evidence="2">
    <location>
        <begin position="69"/>
        <end position="306"/>
    </location>
</feature>
<dbReference type="InterPro" id="IPR000639">
    <property type="entry name" value="Epox_hydrolase-like"/>
</dbReference>
<evidence type="ECO:0000259" key="2">
    <source>
        <dbReference type="Pfam" id="PF00561"/>
    </source>
</evidence>
<dbReference type="Pfam" id="PF00561">
    <property type="entry name" value="Abhydrolase_1"/>
    <property type="match status" value="1"/>
</dbReference>
<reference evidence="3 4" key="1">
    <citation type="submission" date="2021-12" db="EMBL/GenBank/DDBJ databases">
        <title>Discovery of the Pendulisporaceae a myxobacterial family with distinct sporulation behavior and unique specialized metabolism.</title>
        <authorList>
            <person name="Garcia R."/>
            <person name="Popoff A."/>
            <person name="Bader C.D."/>
            <person name="Loehr J."/>
            <person name="Walesch S."/>
            <person name="Walt C."/>
            <person name="Boldt J."/>
            <person name="Bunk B."/>
            <person name="Haeckl F.J.F.P.J."/>
            <person name="Gunesch A.P."/>
            <person name="Birkelbach J."/>
            <person name="Nuebel U."/>
            <person name="Pietschmann T."/>
            <person name="Bach T."/>
            <person name="Mueller R."/>
        </authorList>
    </citation>
    <scope>NUCLEOTIDE SEQUENCE [LARGE SCALE GENOMIC DNA]</scope>
    <source>
        <strain evidence="3 4">MSr12523</strain>
    </source>
</reference>
<sequence>MLLVIWGLTACTQQDAFTETGTAHVTTSSEDAAVATLSGLGKAEIQHQSIRVGSNTFDTYVAGPDGGELVVLLHGFPSSVSEWAHQFVSLSLAGYRVAAWHQRGYSPGARPANVAEYAESALAQDVLDITRVLGGDRFHLVGHDWGAAVAWRTAAIAPERVATLTAISMPHPDAYRAALGDPTSCQAAAGSYIGRFILPGYEYVLLANNAHELRGLYDPLPPWQIDAHLRVVGTAAALGAALNWYRAAVLHPSPAVGPVRTPATAIWGRADRYVCGDGWGRTPPLVTGEYEFRVLPDAGHWLPETHAADVTSAIVARLHTVHTR</sequence>
<name>A0ABZ2KKE8_9BACT</name>
<dbReference type="PANTHER" id="PTHR43329">
    <property type="entry name" value="EPOXIDE HYDROLASE"/>
    <property type="match status" value="1"/>
</dbReference>
<dbReference type="RefSeq" id="WP_394849768.1">
    <property type="nucleotide sequence ID" value="NZ_CP089982.1"/>
</dbReference>
<keyword evidence="4" id="KW-1185">Reference proteome</keyword>
<gene>
    <name evidence="3" type="ORF">LZC95_20220</name>
</gene>
<evidence type="ECO:0000313" key="3">
    <source>
        <dbReference type="EMBL" id="WXA99135.1"/>
    </source>
</evidence>
<dbReference type="SUPFAM" id="SSF53474">
    <property type="entry name" value="alpha/beta-Hydrolases"/>
    <property type="match status" value="1"/>
</dbReference>
<keyword evidence="1 3" id="KW-0378">Hydrolase</keyword>
<dbReference type="PRINTS" id="PR00412">
    <property type="entry name" value="EPOXHYDRLASE"/>
</dbReference>
<organism evidence="3 4">
    <name type="scientific">Pendulispora brunnea</name>
    <dbReference type="NCBI Taxonomy" id="2905690"/>
    <lineage>
        <taxon>Bacteria</taxon>
        <taxon>Pseudomonadati</taxon>
        <taxon>Myxococcota</taxon>
        <taxon>Myxococcia</taxon>
        <taxon>Myxococcales</taxon>
        <taxon>Sorangiineae</taxon>
        <taxon>Pendulisporaceae</taxon>
        <taxon>Pendulispora</taxon>
    </lineage>
</organism>
<dbReference type="InterPro" id="IPR029058">
    <property type="entry name" value="AB_hydrolase_fold"/>
</dbReference>
<evidence type="ECO:0000256" key="1">
    <source>
        <dbReference type="ARBA" id="ARBA00022801"/>
    </source>
</evidence>
<accession>A0ABZ2KKE8</accession>
<dbReference type="Gene3D" id="3.40.50.1820">
    <property type="entry name" value="alpha/beta hydrolase"/>
    <property type="match status" value="1"/>
</dbReference>
<dbReference type="EMBL" id="CP089982">
    <property type="protein sequence ID" value="WXA99135.1"/>
    <property type="molecule type" value="Genomic_DNA"/>
</dbReference>
<dbReference type="Proteomes" id="UP001379533">
    <property type="component" value="Chromosome"/>
</dbReference>
<evidence type="ECO:0000313" key="4">
    <source>
        <dbReference type="Proteomes" id="UP001379533"/>
    </source>
</evidence>
<protein>
    <submittedName>
        <fullName evidence="3">Alpha/beta hydrolase</fullName>
    </submittedName>
</protein>